<keyword evidence="3" id="KW-0645">Protease</keyword>
<evidence type="ECO:0000259" key="2">
    <source>
        <dbReference type="Pfam" id="PF01965"/>
    </source>
</evidence>
<reference evidence="3 4" key="1">
    <citation type="submission" date="2018-05" db="EMBL/GenBank/DDBJ databases">
        <title>Genomic Encyclopedia of Type Strains, Phase IV (KMG-IV): sequencing the most valuable type-strain genomes for metagenomic binning, comparative biology and taxonomic classification.</title>
        <authorList>
            <person name="Goeker M."/>
        </authorList>
    </citation>
    <scope>NUCLEOTIDE SEQUENCE [LARGE SCALE GENOMIC DNA]</scope>
    <source>
        <strain evidence="3 4">DSM 28579</strain>
    </source>
</reference>
<name>A0A7L4UQZ5_BALHA</name>
<dbReference type="Pfam" id="PF01965">
    <property type="entry name" value="DJ-1_PfpI"/>
    <property type="match status" value="1"/>
</dbReference>
<dbReference type="SUPFAM" id="SSF52317">
    <property type="entry name" value="Class I glutamine amidotransferase-like"/>
    <property type="match status" value="1"/>
</dbReference>
<dbReference type="InterPro" id="IPR006286">
    <property type="entry name" value="C56_PfpI-like"/>
</dbReference>
<evidence type="ECO:0000313" key="3">
    <source>
        <dbReference type="EMBL" id="PVX52195.1"/>
    </source>
</evidence>
<dbReference type="Gene3D" id="3.40.50.880">
    <property type="match status" value="1"/>
</dbReference>
<dbReference type="AlphaFoldDB" id="A0A7L4UQZ5"/>
<keyword evidence="3" id="KW-0378">Hydrolase</keyword>
<sequence>MELKNKKVAVVAENGFEESELFEPYNRLKKEGAEVHIVSSKKGEIQAMKGKEWTKTIAVDKTFDEVSPEEYNAVVLPGGVVNPDTLRNNEDAVKFVKHFSDVKKPIAAICHGPWTLINAEAVKGKNMTSYSSIRKDLENAGANWVDEEVVVDQGLVTSRTPDDLPAFMDKMVEEIEEGKH</sequence>
<dbReference type="RefSeq" id="WP_116495737.1">
    <property type="nucleotide sequence ID" value="NZ_QENZ01000003.1"/>
</dbReference>
<dbReference type="GO" id="GO:0008233">
    <property type="term" value="F:peptidase activity"/>
    <property type="evidence" value="ECO:0007669"/>
    <property type="project" value="UniProtKB-KW"/>
</dbReference>
<evidence type="ECO:0000313" key="4">
    <source>
        <dbReference type="Proteomes" id="UP000251835"/>
    </source>
</evidence>
<dbReference type="GO" id="GO:0006508">
    <property type="term" value="P:proteolysis"/>
    <property type="evidence" value="ECO:0007669"/>
    <property type="project" value="UniProtKB-KW"/>
</dbReference>
<dbReference type="PANTHER" id="PTHR42733:SF12">
    <property type="entry name" value="PROTEINASE"/>
    <property type="match status" value="1"/>
</dbReference>
<dbReference type="InterPro" id="IPR029062">
    <property type="entry name" value="Class_I_gatase-like"/>
</dbReference>
<dbReference type="InterPro" id="IPR002818">
    <property type="entry name" value="DJ-1/PfpI"/>
</dbReference>
<dbReference type="OrthoDB" id="9792284at2"/>
<gene>
    <name evidence="3" type="ORF">C7377_0499</name>
</gene>
<dbReference type="CDD" id="cd03134">
    <property type="entry name" value="GATase1_PfpI_like"/>
    <property type="match status" value="1"/>
</dbReference>
<comment type="similarity">
    <text evidence="1">Belongs to the peptidase C56 family.</text>
</comment>
<keyword evidence="4" id="KW-1185">Reference proteome</keyword>
<dbReference type="NCBIfam" id="TIGR01382">
    <property type="entry name" value="PfpI"/>
    <property type="match status" value="1"/>
</dbReference>
<accession>A0A7L4UQZ5</accession>
<comment type="caution">
    <text evidence="3">The sequence shown here is derived from an EMBL/GenBank/DDBJ whole genome shotgun (WGS) entry which is preliminary data.</text>
</comment>
<dbReference type="PANTHER" id="PTHR42733">
    <property type="entry name" value="DJ-1 PROTEIN"/>
    <property type="match status" value="1"/>
</dbReference>
<organism evidence="3 4">
    <name type="scientific">Balneicella halophila</name>
    <dbReference type="NCBI Taxonomy" id="1537566"/>
    <lineage>
        <taxon>Bacteria</taxon>
        <taxon>Pseudomonadati</taxon>
        <taxon>Bacteroidota</taxon>
        <taxon>Bacteroidia</taxon>
        <taxon>Bacteroidales</taxon>
        <taxon>Balneicellaceae</taxon>
        <taxon>Balneicella</taxon>
    </lineage>
</organism>
<dbReference type="Proteomes" id="UP000251835">
    <property type="component" value="Unassembled WGS sequence"/>
</dbReference>
<protein>
    <submittedName>
        <fullName evidence="3">Protease I</fullName>
    </submittedName>
</protein>
<dbReference type="EMBL" id="QENZ01000003">
    <property type="protein sequence ID" value="PVX52195.1"/>
    <property type="molecule type" value="Genomic_DNA"/>
</dbReference>
<feature type="domain" description="DJ-1/PfpI" evidence="2">
    <location>
        <begin position="6"/>
        <end position="174"/>
    </location>
</feature>
<evidence type="ECO:0000256" key="1">
    <source>
        <dbReference type="ARBA" id="ARBA00008542"/>
    </source>
</evidence>
<dbReference type="PROSITE" id="PS51276">
    <property type="entry name" value="PEPTIDASE_C56_PFPI"/>
    <property type="match status" value="1"/>
</dbReference>
<proteinExistence type="inferred from homology"/>